<gene>
    <name evidence="4" type="ORF">GBAR_LOCUS14523</name>
</gene>
<protein>
    <submittedName>
        <fullName evidence="4">3-oxoacyl-[acyl-carrier-protein] reductase</fullName>
    </submittedName>
</protein>
<evidence type="ECO:0000256" key="1">
    <source>
        <dbReference type="ARBA" id="ARBA00006484"/>
    </source>
</evidence>
<dbReference type="PRINTS" id="PR00080">
    <property type="entry name" value="SDRFAMILY"/>
</dbReference>
<dbReference type="SUPFAM" id="SSF51735">
    <property type="entry name" value="NAD(P)-binding Rossmann-fold domains"/>
    <property type="match status" value="1"/>
</dbReference>
<sequence length="232" mass="24756">MMAQQGAKVVLVGRTAAKVEVVRDEIIADGGTAVAISLDVADHDAVHQMAKDVLDTFGRIDVLVNNAGHSSKNRRLLTITPEEIRSVFDSNLIGTIYCTQAVVPAMLKAKQGTIINVSSLAGVTPGPFSGLAYGPAKAAVINFTEFLNVDLRNTGIRASVIIPGEVDTPILDKRPVPPPDDTRLEMVDVDETSATICLMASLPQRTNLPSVVIRPTMQRDMSGEVEAMPDVN</sequence>
<evidence type="ECO:0000256" key="3">
    <source>
        <dbReference type="RuleBase" id="RU000363"/>
    </source>
</evidence>
<dbReference type="Pfam" id="PF00106">
    <property type="entry name" value="adh_short"/>
    <property type="match status" value="1"/>
</dbReference>
<keyword evidence="2" id="KW-0560">Oxidoreductase</keyword>
<dbReference type="AlphaFoldDB" id="A0AA35SAG9"/>
<dbReference type="GO" id="GO:0016491">
    <property type="term" value="F:oxidoreductase activity"/>
    <property type="evidence" value="ECO:0007669"/>
    <property type="project" value="UniProtKB-KW"/>
</dbReference>
<proteinExistence type="inferred from homology"/>
<dbReference type="PANTHER" id="PTHR44196">
    <property type="entry name" value="DEHYDROGENASE/REDUCTASE SDR FAMILY MEMBER 7B"/>
    <property type="match status" value="1"/>
</dbReference>
<evidence type="ECO:0000313" key="4">
    <source>
        <dbReference type="EMBL" id="CAI8025096.1"/>
    </source>
</evidence>
<evidence type="ECO:0000313" key="5">
    <source>
        <dbReference type="Proteomes" id="UP001174909"/>
    </source>
</evidence>
<comment type="similarity">
    <text evidence="1 3">Belongs to the short-chain dehydrogenases/reductases (SDR) family.</text>
</comment>
<dbReference type="PRINTS" id="PR00081">
    <property type="entry name" value="GDHRDH"/>
</dbReference>
<reference evidence="4" key="1">
    <citation type="submission" date="2023-03" db="EMBL/GenBank/DDBJ databases">
        <authorList>
            <person name="Steffen K."/>
            <person name="Cardenas P."/>
        </authorList>
    </citation>
    <scope>NUCLEOTIDE SEQUENCE</scope>
</reference>
<dbReference type="Proteomes" id="UP001174909">
    <property type="component" value="Unassembled WGS sequence"/>
</dbReference>
<dbReference type="GO" id="GO:0016020">
    <property type="term" value="C:membrane"/>
    <property type="evidence" value="ECO:0007669"/>
    <property type="project" value="TreeGrafter"/>
</dbReference>
<accession>A0AA35SAG9</accession>
<comment type="caution">
    <text evidence="4">The sequence shown here is derived from an EMBL/GenBank/DDBJ whole genome shotgun (WGS) entry which is preliminary data.</text>
</comment>
<keyword evidence="5" id="KW-1185">Reference proteome</keyword>
<evidence type="ECO:0000256" key="2">
    <source>
        <dbReference type="ARBA" id="ARBA00023002"/>
    </source>
</evidence>
<dbReference type="PANTHER" id="PTHR44196:SF1">
    <property type="entry name" value="DEHYDROGENASE_REDUCTASE SDR FAMILY MEMBER 7B"/>
    <property type="match status" value="1"/>
</dbReference>
<dbReference type="Gene3D" id="3.40.50.720">
    <property type="entry name" value="NAD(P)-binding Rossmann-like Domain"/>
    <property type="match status" value="1"/>
</dbReference>
<dbReference type="EMBL" id="CASHTH010002119">
    <property type="protein sequence ID" value="CAI8025096.1"/>
    <property type="molecule type" value="Genomic_DNA"/>
</dbReference>
<dbReference type="InterPro" id="IPR002347">
    <property type="entry name" value="SDR_fam"/>
</dbReference>
<dbReference type="InterPro" id="IPR036291">
    <property type="entry name" value="NAD(P)-bd_dom_sf"/>
</dbReference>
<organism evidence="4 5">
    <name type="scientific">Geodia barretti</name>
    <name type="common">Barrett's horny sponge</name>
    <dbReference type="NCBI Taxonomy" id="519541"/>
    <lineage>
        <taxon>Eukaryota</taxon>
        <taxon>Metazoa</taxon>
        <taxon>Porifera</taxon>
        <taxon>Demospongiae</taxon>
        <taxon>Heteroscleromorpha</taxon>
        <taxon>Tetractinellida</taxon>
        <taxon>Astrophorina</taxon>
        <taxon>Geodiidae</taxon>
        <taxon>Geodia</taxon>
    </lineage>
</organism>
<name>A0AA35SAG9_GEOBA</name>
<dbReference type="CDD" id="cd05233">
    <property type="entry name" value="SDR_c"/>
    <property type="match status" value="1"/>
</dbReference>